<proteinExistence type="predicted"/>
<protein>
    <recommendedName>
        <fullName evidence="3">MHC class I antigen</fullName>
    </recommendedName>
</protein>
<accession>A0ABR3LI20</accession>
<evidence type="ECO:0008006" key="3">
    <source>
        <dbReference type="Google" id="ProtNLM"/>
    </source>
</evidence>
<gene>
    <name evidence="1" type="ORF">QQF64_019477</name>
</gene>
<dbReference type="Proteomes" id="UP001558613">
    <property type="component" value="Unassembled WGS sequence"/>
</dbReference>
<evidence type="ECO:0000313" key="2">
    <source>
        <dbReference type="Proteomes" id="UP001558613"/>
    </source>
</evidence>
<organism evidence="1 2">
    <name type="scientific">Cirrhinus molitorella</name>
    <name type="common">mud carp</name>
    <dbReference type="NCBI Taxonomy" id="172907"/>
    <lineage>
        <taxon>Eukaryota</taxon>
        <taxon>Metazoa</taxon>
        <taxon>Chordata</taxon>
        <taxon>Craniata</taxon>
        <taxon>Vertebrata</taxon>
        <taxon>Euteleostomi</taxon>
        <taxon>Actinopterygii</taxon>
        <taxon>Neopterygii</taxon>
        <taxon>Teleostei</taxon>
        <taxon>Ostariophysi</taxon>
        <taxon>Cypriniformes</taxon>
        <taxon>Cyprinidae</taxon>
        <taxon>Labeoninae</taxon>
        <taxon>Labeonini</taxon>
        <taxon>Cirrhinus</taxon>
    </lineage>
</organism>
<reference evidence="1 2" key="1">
    <citation type="submission" date="2023-09" db="EMBL/GenBank/DDBJ databases">
        <authorList>
            <person name="Wang M."/>
        </authorList>
    </citation>
    <scope>NUCLEOTIDE SEQUENCE [LARGE SCALE GENOMIC DNA]</scope>
    <source>
        <strain evidence="1">GT-2023</strain>
        <tissue evidence="1">Liver</tissue>
    </source>
</reference>
<dbReference type="EMBL" id="JAYMGO010000022">
    <property type="protein sequence ID" value="KAL1251681.1"/>
    <property type="molecule type" value="Genomic_DNA"/>
</dbReference>
<comment type="caution">
    <text evidence="1">The sequence shown here is derived from an EMBL/GenBank/DDBJ whole genome shotgun (WGS) entry which is preliminary data.</text>
</comment>
<evidence type="ECO:0000313" key="1">
    <source>
        <dbReference type="EMBL" id="KAL1251681.1"/>
    </source>
</evidence>
<name>A0ABR3LI20_9TELE</name>
<sequence>MFQHKGAHWYTWYQDTLGGFPTLYLRESFNQIPREVGDIESEWTIPGMPHWEEAPGKSQDMLEEVARERKSWASLLRLLPPRPGPG</sequence>
<keyword evidence="2" id="KW-1185">Reference proteome</keyword>